<dbReference type="Proteomes" id="UP000695022">
    <property type="component" value="Unplaced"/>
</dbReference>
<dbReference type="GeneID" id="106812770"/>
<keyword evidence="1" id="KW-1185">Reference proteome</keyword>
<dbReference type="Pfam" id="PF12974">
    <property type="entry name" value="Phosphonate-bd"/>
    <property type="match status" value="1"/>
</dbReference>
<dbReference type="PANTHER" id="PTHR35841:SF1">
    <property type="entry name" value="PHOSPHONATES-BINDING PERIPLASMIC PROTEIN"/>
    <property type="match status" value="1"/>
</dbReference>
<dbReference type="SUPFAM" id="SSF53850">
    <property type="entry name" value="Periplasmic binding protein-like II"/>
    <property type="match status" value="1"/>
</dbReference>
<dbReference type="Gene3D" id="3.40.190.10">
    <property type="entry name" value="Periplasmic binding protein-like II"/>
    <property type="match status" value="1"/>
</dbReference>
<reference evidence="2" key="1">
    <citation type="submission" date="2025-08" db="UniProtKB">
        <authorList>
            <consortium name="RefSeq"/>
        </authorList>
    </citation>
    <scope>IDENTIFICATION</scope>
</reference>
<protein>
    <submittedName>
        <fullName evidence="2">Uncharacterized protein LOC106812770</fullName>
    </submittedName>
</protein>
<organism evidence="1 2">
    <name type="scientific">Priapulus caudatus</name>
    <name type="common">Priapulid worm</name>
    <dbReference type="NCBI Taxonomy" id="37621"/>
    <lineage>
        <taxon>Eukaryota</taxon>
        <taxon>Metazoa</taxon>
        <taxon>Ecdysozoa</taxon>
        <taxon>Scalidophora</taxon>
        <taxon>Priapulida</taxon>
        <taxon>Priapulimorpha</taxon>
        <taxon>Priapulimorphida</taxon>
        <taxon>Priapulidae</taxon>
        <taxon>Priapulus</taxon>
    </lineage>
</organism>
<evidence type="ECO:0000313" key="1">
    <source>
        <dbReference type="Proteomes" id="UP000695022"/>
    </source>
</evidence>
<gene>
    <name evidence="2" type="primary">LOC106812770</name>
</gene>
<dbReference type="PANTHER" id="PTHR35841">
    <property type="entry name" value="PHOSPHONATES-BINDING PERIPLASMIC PROTEIN"/>
    <property type="match status" value="1"/>
</dbReference>
<accession>A0ABM1EJ56</accession>
<evidence type="ECO:0000313" key="2">
    <source>
        <dbReference type="RefSeq" id="XP_014672227.1"/>
    </source>
</evidence>
<dbReference type="RefSeq" id="XP_014672227.1">
    <property type="nucleotide sequence ID" value="XM_014816741.1"/>
</dbReference>
<name>A0ABM1EJ56_PRICU</name>
<proteinExistence type="predicted"/>
<sequence>MCSYSFIRLLKEKDALVELLPCAAKHSHPMAVAEKVPVYYGDVVISKSQSEKIKKFDDLRGHTWAYNDSESLSGNIQVLKQLKSMGENASFFGHIVETGSHIKSLEMILNSTVDGACIDSNVLASYLMKNPSMKDKLHVIASLGPLPAYPVVINKNLPESLKVALRDALQRMHEDETGGPHLRRHGVSGFVPTDISLYDFETKIRQESSGLRIGTAYY</sequence>